<evidence type="ECO:0000313" key="1">
    <source>
        <dbReference type="EMBL" id="PPU95927.1"/>
    </source>
</evidence>
<sequence>MNDDIIASSRLTVETFQLLVKQPLQELLGSEIYSVENEAQSGSLLAQTMDQSASSDLLVQYQTSGSIFAAASRILFNELDGCNRFDMSITLRNSVNRCIDRTELNKLRASAMQLRNGIPALIPRFLCYALVFPKKSPTTLFDLIALETLPLVDHVFNSNEFDLPRLRRRMEAEKCEEVVLDPALRNLAGIRTKNANTFVYLSKRYLDHAGMPYLYRKYVA</sequence>
<evidence type="ECO:0000313" key="2">
    <source>
        <dbReference type="Proteomes" id="UP000239939"/>
    </source>
</evidence>
<dbReference type="EMBL" id="MDEJ01000034">
    <property type="protein sequence ID" value="PPU95927.1"/>
    <property type="molecule type" value="Genomic_DNA"/>
</dbReference>
<reference evidence="2" key="1">
    <citation type="submission" date="2016-08" db="EMBL/GenBank/DDBJ databases">
        <authorList>
            <person name="Merda D."/>
            <person name="Briand M."/>
            <person name="Taghouti G."/>
            <person name="Carrere S."/>
            <person name="Gouzy J."/>
            <person name="Portier P."/>
            <person name="Jacques M.-A."/>
            <person name="Fischer-Le Saux M."/>
        </authorList>
    </citation>
    <scope>NUCLEOTIDE SEQUENCE [LARGE SCALE GENOMIC DNA]</scope>
    <source>
        <strain evidence="2">CFBP1817</strain>
    </source>
</reference>
<comment type="caution">
    <text evidence="1">The sequence shown here is derived from an EMBL/GenBank/DDBJ whole genome shotgun (WGS) entry which is preliminary data.</text>
</comment>
<proteinExistence type="predicted"/>
<name>A0A2S7ES47_9XANT</name>
<organism evidence="1 2">
    <name type="scientific">Xanthomonas populi</name>
    <dbReference type="NCBI Taxonomy" id="53414"/>
    <lineage>
        <taxon>Bacteria</taxon>
        <taxon>Pseudomonadati</taxon>
        <taxon>Pseudomonadota</taxon>
        <taxon>Gammaproteobacteria</taxon>
        <taxon>Lysobacterales</taxon>
        <taxon>Lysobacteraceae</taxon>
        <taxon>Xanthomonas</taxon>
    </lineage>
</organism>
<protein>
    <submittedName>
        <fullName evidence="1">Uncharacterized protein</fullName>
    </submittedName>
</protein>
<gene>
    <name evidence="1" type="ORF">XpopCFBP1817_07660</name>
</gene>
<dbReference type="AlphaFoldDB" id="A0A2S7ES47"/>
<dbReference type="RefSeq" id="WP_128416672.1">
    <property type="nucleotide sequence ID" value="NZ_MDEJ01000034.1"/>
</dbReference>
<dbReference type="Proteomes" id="UP000239939">
    <property type="component" value="Unassembled WGS sequence"/>
</dbReference>
<keyword evidence="2" id="KW-1185">Reference proteome</keyword>
<accession>A0A2S7ES47</accession>